<dbReference type="PANTHER" id="PTHR37984">
    <property type="entry name" value="PROTEIN CBG26694"/>
    <property type="match status" value="1"/>
</dbReference>
<keyword evidence="2" id="KW-1185">Reference proteome</keyword>
<evidence type="ECO:0008006" key="3">
    <source>
        <dbReference type="Google" id="ProtNLM"/>
    </source>
</evidence>
<evidence type="ECO:0000313" key="2">
    <source>
        <dbReference type="Proteomes" id="UP000031668"/>
    </source>
</evidence>
<dbReference type="PANTHER" id="PTHR37984:SF15">
    <property type="entry name" value="INTEGRASE CATALYTIC DOMAIN-CONTAINING PROTEIN"/>
    <property type="match status" value="1"/>
</dbReference>
<organism evidence="1 2">
    <name type="scientific">Thelohanellus kitauei</name>
    <name type="common">Myxosporean</name>
    <dbReference type="NCBI Taxonomy" id="669202"/>
    <lineage>
        <taxon>Eukaryota</taxon>
        <taxon>Metazoa</taxon>
        <taxon>Cnidaria</taxon>
        <taxon>Myxozoa</taxon>
        <taxon>Myxosporea</taxon>
        <taxon>Bivalvulida</taxon>
        <taxon>Platysporina</taxon>
        <taxon>Myxobolidae</taxon>
        <taxon>Thelohanellus</taxon>
    </lineage>
</organism>
<dbReference type="InterPro" id="IPR043502">
    <property type="entry name" value="DNA/RNA_pol_sf"/>
</dbReference>
<dbReference type="InterPro" id="IPR036397">
    <property type="entry name" value="RNaseH_sf"/>
</dbReference>
<dbReference type="InterPro" id="IPR050951">
    <property type="entry name" value="Retrovirus_Pol_polyprotein"/>
</dbReference>
<dbReference type="OrthoDB" id="10066265at2759"/>
<dbReference type="GO" id="GO:0003676">
    <property type="term" value="F:nucleic acid binding"/>
    <property type="evidence" value="ECO:0007669"/>
    <property type="project" value="InterPro"/>
</dbReference>
<proteinExistence type="predicted"/>
<gene>
    <name evidence="1" type="ORF">RF11_00749</name>
</gene>
<dbReference type="AlphaFoldDB" id="A0A0C2IZ99"/>
<sequence length="489" mass="55790">MRKSLVETLDDIPRRLDILEIGGKKVKTSEQNIDERCQNCGRSTHLTENVEHTYVATILKRKAIRRGCAGAQVETIMPKDGIQETIQMILENGTVLNDLIDTGASVSLIPSNFVSSKPLSKSYYRLVSVFQTQTTPIGSTLDSQTNIHVTAMLSQNSHTFAKSKFDTNVAKDIDFPVYFVKDEPIKKTPYGIHINVIDEVKTQIDQMLQMSIIRPSNSPWLAPSLFFSILDMETDIGRFQSKEWISIKHDFSLGQALNTTNLTFGLLFRHISLQNVLRIVRGISTISLYTEKWLWRIFYISENFSKHLKYLVLNSNNLNASWLKVKIKFLGSLDSGSGICTYPSHVEAFLNCICPRKDDEHRRYLGTCNFIQEIDLTGSLLVSKHNNKYILVMVDHFSKWVEAVALPDQTAESASMAAYSNIFSRFVILKRIHSYVLVGVRVAMQPSTGHSPSMLIYGREIKTQSEMIFEKDFEEPYRNYHIYVDKLFD</sequence>
<dbReference type="Gene3D" id="3.10.10.10">
    <property type="entry name" value="HIV Type 1 Reverse Transcriptase, subunit A, domain 1"/>
    <property type="match status" value="1"/>
</dbReference>
<name>A0A0C2IZ99_THEKT</name>
<accession>A0A0C2IZ99</accession>
<comment type="caution">
    <text evidence="1">The sequence shown here is derived from an EMBL/GenBank/DDBJ whole genome shotgun (WGS) entry which is preliminary data.</text>
</comment>
<dbReference type="Gene3D" id="3.30.420.10">
    <property type="entry name" value="Ribonuclease H-like superfamily/Ribonuclease H"/>
    <property type="match status" value="1"/>
</dbReference>
<dbReference type="SUPFAM" id="SSF56672">
    <property type="entry name" value="DNA/RNA polymerases"/>
    <property type="match status" value="1"/>
</dbReference>
<dbReference type="GO" id="GO:0006259">
    <property type="term" value="P:DNA metabolic process"/>
    <property type="evidence" value="ECO:0007669"/>
    <property type="project" value="UniProtKB-ARBA"/>
</dbReference>
<dbReference type="EMBL" id="JWZT01001949">
    <property type="protein sequence ID" value="KII70849.1"/>
    <property type="molecule type" value="Genomic_DNA"/>
</dbReference>
<protein>
    <recommendedName>
        <fullName evidence="3">Peptidase A2 domain-containing protein</fullName>
    </recommendedName>
</protein>
<evidence type="ECO:0000313" key="1">
    <source>
        <dbReference type="EMBL" id="KII70849.1"/>
    </source>
</evidence>
<reference evidence="1 2" key="1">
    <citation type="journal article" date="2014" name="Genome Biol. Evol.">
        <title>The genome of the myxosporean Thelohanellus kitauei shows adaptations to nutrient acquisition within its fish host.</title>
        <authorList>
            <person name="Yang Y."/>
            <person name="Xiong J."/>
            <person name="Zhou Z."/>
            <person name="Huo F."/>
            <person name="Miao W."/>
            <person name="Ran C."/>
            <person name="Liu Y."/>
            <person name="Zhang J."/>
            <person name="Feng J."/>
            <person name="Wang M."/>
            <person name="Wang M."/>
            <person name="Wang L."/>
            <person name="Yao B."/>
        </authorList>
    </citation>
    <scope>NUCLEOTIDE SEQUENCE [LARGE SCALE GENOMIC DNA]</scope>
    <source>
        <strain evidence="1">Wuqing</strain>
    </source>
</reference>
<dbReference type="Proteomes" id="UP000031668">
    <property type="component" value="Unassembled WGS sequence"/>
</dbReference>